<organism evidence="1 2">
    <name type="scientific">Nonomuraea wenchangensis</name>
    <dbReference type="NCBI Taxonomy" id="568860"/>
    <lineage>
        <taxon>Bacteria</taxon>
        <taxon>Bacillati</taxon>
        <taxon>Actinomycetota</taxon>
        <taxon>Actinomycetes</taxon>
        <taxon>Streptosporangiales</taxon>
        <taxon>Streptosporangiaceae</taxon>
        <taxon>Nonomuraea</taxon>
    </lineage>
</organism>
<evidence type="ECO:0000313" key="2">
    <source>
        <dbReference type="Proteomes" id="UP000199361"/>
    </source>
</evidence>
<dbReference type="EMBL" id="FOHX01000014">
    <property type="protein sequence ID" value="SEU37456.1"/>
    <property type="molecule type" value="Genomic_DNA"/>
</dbReference>
<evidence type="ECO:0000313" key="1">
    <source>
        <dbReference type="EMBL" id="SEU37456.1"/>
    </source>
</evidence>
<accession>A0A1I0LBB4</accession>
<sequence length="62" mass="7080">MGETGHEPVQIIHRLQLAPEREGPPTPPRAIPPHMPYLVIGSLRHIVSNYDWPRMLVRPPPM</sequence>
<name>A0A1I0LBB4_9ACTN</name>
<gene>
    <name evidence="1" type="ORF">SAMN05421811_114212</name>
</gene>
<dbReference type="AlphaFoldDB" id="A0A1I0LBB4"/>
<dbReference type="STRING" id="568860.SAMN05421811_114212"/>
<proteinExistence type="predicted"/>
<keyword evidence="2" id="KW-1185">Reference proteome</keyword>
<reference evidence="1 2" key="1">
    <citation type="submission" date="2016-10" db="EMBL/GenBank/DDBJ databases">
        <authorList>
            <person name="de Groot N.N."/>
        </authorList>
    </citation>
    <scope>NUCLEOTIDE SEQUENCE [LARGE SCALE GENOMIC DNA]</scope>
    <source>
        <strain evidence="1 2">CGMCC 4.5598</strain>
    </source>
</reference>
<protein>
    <submittedName>
        <fullName evidence="1">Uncharacterized protein</fullName>
    </submittedName>
</protein>
<dbReference type="Proteomes" id="UP000199361">
    <property type="component" value="Unassembled WGS sequence"/>
</dbReference>